<gene>
    <name evidence="2" type="ORF">GGR43_001467</name>
</gene>
<keyword evidence="3" id="KW-1185">Reference proteome</keyword>
<organism evidence="2 3">
    <name type="scientific">Sphingobium jiangsuense</name>
    <dbReference type="NCBI Taxonomy" id="870476"/>
    <lineage>
        <taxon>Bacteria</taxon>
        <taxon>Pseudomonadati</taxon>
        <taxon>Pseudomonadota</taxon>
        <taxon>Alphaproteobacteria</taxon>
        <taxon>Sphingomonadales</taxon>
        <taxon>Sphingomonadaceae</taxon>
        <taxon>Sphingobium</taxon>
    </lineage>
</organism>
<dbReference type="SUPFAM" id="SSF54909">
    <property type="entry name" value="Dimeric alpha+beta barrel"/>
    <property type="match status" value="1"/>
</dbReference>
<dbReference type="NCBIfam" id="TIGR02118">
    <property type="entry name" value="EthD family reductase"/>
    <property type="match status" value="1"/>
</dbReference>
<protein>
    <submittedName>
        <fullName evidence="2">Uncharacterized protein (TIGR02118 family)</fullName>
    </submittedName>
</protein>
<dbReference type="EMBL" id="JACIDT010000004">
    <property type="protein sequence ID" value="MBB3925752.1"/>
    <property type="molecule type" value="Genomic_DNA"/>
</dbReference>
<dbReference type="Gene3D" id="3.30.70.100">
    <property type="match status" value="1"/>
</dbReference>
<name>A0A7W6FPM0_9SPHN</name>
<evidence type="ECO:0000259" key="1">
    <source>
        <dbReference type="Pfam" id="PF07110"/>
    </source>
</evidence>
<evidence type="ECO:0000313" key="2">
    <source>
        <dbReference type="EMBL" id="MBB3925752.1"/>
    </source>
</evidence>
<feature type="domain" description="EthD" evidence="1">
    <location>
        <begin position="19"/>
        <end position="91"/>
    </location>
</feature>
<reference evidence="2 3" key="1">
    <citation type="submission" date="2020-08" db="EMBL/GenBank/DDBJ databases">
        <title>Genomic Encyclopedia of Type Strains, Phase IV (KMG-IV): sequencing the most valuable type-strain genomes for metagenomic binning, comparative biology and taxonomic classification.</title>
        <authorList>
            <person name="Goeker M."/>
        </authorList>
    </citation>
    <scope>NUCLEOTIDE SEQUENCE [LARGE SCALE GENOMIC DNA]</scope>
    <source>
        <strain evidence="2 3">DSM 26189</strain>
    </source>
</reference>
<comment type="caution">
    <text evidence="2">The sequence shown here is derived from an EMBL/GenBank/DDBJ whole genome shotgun (WGS) entry which is preliminary data.</text>
</comment>
<dbReference type="GO" id="GO:0016491">
    <property type="term" value="F:oxidoreductase activity"/>
    <property type="evidence" value="ECO:0007669"/>
    <property type="project" value="InterPro"/>
</dbReference>
<dbReference type="RefSeq" id="WP_188071307.1">
    <property type="nucleotide sequence ID" value="NZ_BSPS01000020.1"/>
</dbReference>
<dbReference type="PANTHER" id="PTHR40260">
    <property type="entry name" value="BLR8190 PROTEIN"/>
    <property type="match status" value="1"/>
</dbReference>
<dbReference type="InterPro" id="IPR011008">
    <property type="entry name" value="Dimeric_a/b-barrel"/>
</dbReference>
<dbReference type="PANTHER" id="PTHR40260:SF2">
    <property type="entry name" value="BLR8190 PROTEIN"/>
    <property type="match status" value="1"/>
</dbReference>
<dbReference type="AlphaFoldDB" id="A0A7W6FPM0"/>
<dbReference type="InterPro" id="IPR009799">
    <property type="entry name" value="EthD_dom"/>
</dbReference>
<sequence length="102" mass="11127">MLTMRNTYPHVEGGRFDEEYFVSRHVPLAQEILAPEAVGVRVLKPVPLPGQALAARMIVEFDFPSREAMGRAVASPRMAELAADVANYTDARGTVTLLEGEG</sequence>
<dbReference type="Pfam" id="PF07110">
    <property type="entry name" value="EthD"/>
    <property type="match status" value="1"/>
</dbReference>
<dbReference type="Proteomes" id="UP000571950">
    <property type="component" value="Unassembled WGS sequence"/>
</dbReference>
<accession>A0A7W6FPM0</accession>
<evidence type="ECO:0000313" key="3">
    <source>
        <dbReference type="Proteomes" id="UP000571950"/>
    </source>
</evidence>
<proteinExistence type="predicted"/>